<proteinExistence type="predicted"/>
<reference evidence="7" key="1">
    <citation type="submission" date="2020-10" db="EMBL/GenBank/DDBJ databases">
        <title>Chromosome-scale genome assembly of the Allis shad, Alosa alosa.</title>
        <authorList>
            <person name="Margot Z."/>
            <person name="Christophe K."/>
            <person name="Cabau C."/>
            <person name="Louis A."/>
            <person name="Berthelot C."/>
            <person name="Parey E."/>
            <person name="Roest Crollius H."/>
            <person name="Montfort J."/>
            <person name="Robinson-Rechavi M."/>
            <person name="Bucao C."/>
            <person name="Bouchez O."/>
            <person name="Gislard M."/>
            <person name="Lluch J."/>
            <person name="Milhes M."/>
            <person name="Lampietro C."/>
            <person name="Lopez Roques C."/>
            <person name="Donnadieu C."/>
            <person name="Braasch I."/>
            <person name="Desvignes T."/>
            <person name="Postlethwait J."/>
            <person name="Bobe J."/>
            <person name="Guiguen Y."/>
        </authorList>
    </citation>
    <scope>NUCLEOTIDE SEQUENCE</scope>
    <source>
        <strain evidence="7">M-15738</strain>
        <tissue evidence="7">Blood</tissue>
    </source>
</reference>
<evidence type="ECO:0000313" key="8">
    <source>
        <dbReference type="Proteomes" id="UP000823561"/>
    </source>
</evidence>
<evidence type="ECO:0000313" key="7">
    <source>
        <dbReference type="EMBL" id="KAG5275571.1"/>
    </source>
</evidence>
<dbReference type="SMART" id="SM00121">
    <property type="entry name" value="IB"/>
    <property type="match status" value="1"/>
</dbReference>
<dbReference type="InterPro" id="IPR011390">
    <property type="entry name" value="IGFBP_rP_mac25"/>
</dbReference>
<feature type="signal peptide" evidence="5">
    <location>
        <begin position="1"/>
        <end position="23"/>
    </location>
</feature>
<dbReference type="Gene3D" id="4.10.40.20">
    <property type="match status" value="1"/>
</dbReference>
<comment type="caution">
    <text evidence="7">The sequence shown here is derived from an EMBL/GenBank/DDBJ whole genome shotgun (WGS) entry which is preliminary data.</text>
</comment>
<keyword evidence="4" id="KW-1015">Disulfide bond</keyword>
<dbReference type="EMBL" id="JADWDJ010000009">
    <property type="protein sequence ID" value="KAG5275571.1"/>
    <property type="molecule type" value="Genomic_DNA"/>
</dbReference>
<evidence type="ECO:0000259" key="6">
    <source>
        <dbReference type="PROSITE" id="PS51323"/>
    </source>
</evidence>
<gene>
    <name evidence="7" type="ORF">AALO_G00121860</name>
</gene>
<dbReference type="Proteomes" id="UP000823561">
    <property type="component" value="Chromosome 9"/>
</dbReference>
<evidence type="ECO:0000256" key="3">
    <source>
        <dbReference type="ARBA" id="ARBA00022729"/>
    </source>
</evidence>
<evidence type="ECO:0000256" key="4">
    <source>
        <dbReference type="ARBA" id="ARBA00023157"/>
    </source>
</evidence>
<comment type="subcellular location">
    <subcellularLocation>
        <location evidence="1">Secreted</location>
    </subcellularLocation>
</comment>
<feature type="chain" id="PRO_5043865458" description="IGFBP N-terminal domain-containing protein" evidence="5">
    <location>
        <begin position="24"/>
        <end position="99"/>
    </location>
</feature>
<keyword evidence="8" id="KW-1185">Reference proteome</keyword>
<accession>A0AAV6GPW8</accession>
<dbReference type="PROSITE" id="PS51323">
    <property type="entry name" value="IGFBP_N_2"/>
    <property type="match status" value="1"/>
</dbReference>
<dbReference type="GO" id="GO:0001558">
    <property type="term" value="P:regulation of cell growth"/>
    <property type="evidence" value="ECO:0007669"/>
    <property type="project" value="InterPro"/>
</dbReference>
<dbReference type="SUPFAM" id="SSF57184">
    <property type="entry name" value="Growth factor receptor domain"/>
    <property type="match status" value="1"/>
</dbReference>
<evidence type="ECO:0000256" key="1">
    <source>
        <dbReference type="ARBA" id="ARBA00004613"/>
    </source>
</evidence>
<evidence type="ECO:0000256" key="2">
    <source>
        <dbReference type="ARBA" id="ARBA00022525"/>
    </source>
</evidence>
<protein>
    <recommendedName>
        <fullName evidence="6">IGFBP N-terminal domain-containing protein</fullName>
    </recommendedName>
</protein>
<dbReference type="PANTHER" id="PTHR14186:SF20">
    <property type="entry name" value="CYSTEINE-RICH MOTOR NEURON 1 PROTEIN-LIKE"/>
    <property type="match status" value="1"/>
</dbReference>
<dbReference type="GO" id="GO:0009966">
    <property type="term" value="P:regulation of signal transduction"/>
    <property type="evidence" value="ECO:0007669"/>
    <property type="project" value="TreeGrafter"/>
</dbReference>
<keyword evidence="2" id="KW-0964">Secreted</keyword>
<evidence type="ECO:0000256" key="5">
    <source>
        <dbReference type="SAM" id="SignalP"/>
    </source>
</evidence>
<dbReference type="AlphaFoldDB" id="A0AAV6GPW8"/>
<organism evidence="7 8">
    <name type="scientific">Alosa alosa</name>
    <name type="common">allis shad</name>
    <dbReference type="NCBI Taxonomy" id="278164"/>
    <lineage>
        <taxon>Eukaryota</taxon>
        <taxon>Metazoa</taxon>
        <taxon>Chordata</taxon>
        <taxon>Craniata</taxon>
        <taxon>Vertebrata</taxon>
        <taxon>Euteleostomi</taxon>
        <taxon>Actinopterygii</taxon>
        <taxon>Neopterygii</taxon>
        <taxon>Teleostei</taxon>
        <taxon>Clupei</taxon>
        <taxon>Clupeiformes</taxon>
        <taxon>Clupeoidei</taxon>
        <taxon>Clupeidae</taxon>
        <taxon>Alosa</taxon>
    </lineage>
</organism>
<dbReference type="InterPro" id="IPR009030">
    <property type="entry name" value="Growth_fac_rcpt_cys_sf"/>
</dbReference>
<feature type="domain" description="IGFBP N-terminal" evidence="6">
    <location>
        <begin position="22"/>
        <end position="98"/>
    </location>
</feature>
<keyword evidence="3 5" id="KW-0732">Signal</keyword>
<dbReference type="InterPro" id="IPR000867">
    <property type="entry name" value="IGFBP-like"/>
</dbReference>
<name>A0AAV6GPW8_9TELE</name>
<dbReference type="PANTHER" id="PTHR14186">
    <property type="entry name" value="INSULIN-LIKE GROWTH FACTOR BINDING PROTEIN-RELATED"/>
    <property type="match status" value="1"/>
</dbReference>
<sequence>MHLFAKYILILQIIILFVTTCQTLLCIPCHKVTCKDPEDCKGGLVRSICGCCNVCAKVKGEDCGGQLDLRGICDQGLKCVYPPFHSFRVDVFGVCQVSD</sequence>
<dbReference type="Pfam" id="PF00219">
    <property type="entry name" value="IGFBP"/>
    <property type="match status" value="1"/>
</dbReference>
<dbReference type="GO" id="GO:0005576">
    <property type="term" value="C:extracellular region"/>
    <property type="evidence" value="ECO:0007669"/>
    <property type="project" value="UniProtKB-SubCell"/>
</dbReference>
<dbReference type="GO" id="GO:0005520">
    <property type="term" value="F:insulin-like growth factor binding"/>
    <property type="evidence" value="ECO:0007669"/>
    <property type="project" value="InterPro"/>
</dbReference>